<organism evidence="2">
    <name type="scientific">Quercus suber</name>
    <name type="common">Cork oak</name>
    <dbReference type="NCBI Taxonomy" id="58331"/>
    <lineage>
        <taxon>Eukaryota</taxon>
        <taxon>Viridiplantae</taxon>
        <taxon>Streptophyta</taxon>
        <taxon>Embryophyta</taxon>
        <taxon>Tracheophyta</taxon>
        <taxon>Spermatophyta</taxon>
        <taxon>Magnoliopsida</taxon>
        <taxon>eudicotyledons</taxon>
        <taxon>Gunneridae</taxon>
        <taxon>Pentapetalae</taxon>
        <taxon>rosids</taxon>
        <taxon>fabids</taxon>
        <taxon>Fagales</taxon>
        <taxon>Fagaceae</taxon>
        <taxon>Quercus</taxon>
    </lineage>
</organism>
<reference evidence="2" key="2">
    <citation type="journal article" date="2018" name="Sci. Data">
        <title>The draft genome sequence of cork oak.</title>
        <authorList>
            <person name="Ramos A.M."/>
            <person name="Usie A."/>
            <person name="Barbosa P."/>
            <person name="Barros P.M."/>
            <person name="Capote T."/>
            <person name="Chaves I."/>
            <person name="Simoes F."/>
            <person name="Abreu I."/>
            <person name="Carrasquinho I."/>
            <person name="Faro C."/>
            <person name="Guimaraes J.B."/>
            <person name="Mendonca D."/>
            <person name="Nobrega F."/>
            <person name="Rodrigues L."/>
            <person name="Saibo N.J.M."/>
            <person name="Varela M.C."/>
            <person name="Egas C."/>
            <person name="Matos J."/>
            <person name="Miguel C.M."/>
            <person name="Oliveira M.M."/>
            <person name="Ricardo C.P."/>
            <person name="Goncalves S."/>
        </authorList>
    </citation>
    <scope>NUCLEOTIDE SEQUENCE [LARGE SCALE GENOMIC DNA]</scope>
    <source>
        <strain evidence="2">HL8</strain>
    </source>
</reference>
<feature type="region of interest" description="Disordered" evidence="1">
    <location>
        <begin position="67"/>
        <end position="193"/>
    </location>
</feature>
<sequence length="224" mass="24679">MAFILELSEQLPSSGLLLQSFSHFSATPDALLTEKLPLLVHPQTTESSGKRGLTRILKTDTTSWGRKTLFFNPNRPSTTGHHLRYYQGPRTHKSNSLLPFFPNSNPSPQPWKEPSSVTSNSKPKPLPQKSPISDHNDRSDLTNDSTPNRKAGKRSYRSEEEVSVHVDTCVNDSVEANGSGGGSDLPDNRAESRSESECCVGAFVYGKPSVEVVLKLKNTIPTYQ</sequence>
<accession>A0AAW0M9G2</accession>
<dbReference type="EMBL" id="PKMF04000013">
    <property type="protein sequence ID" value="KAK7859386.1"/>
    <property type="molecule type" value="Genomic_DNA"/>
</dbReference>
<dbReference type="AlphaFoldDB" id="A0AAW0M9G2"/>
<name>A0AAW0M9G2_QUESU</name>
<feature type="compositionally biased region" description="Low complexity" evidence="1">
    <location>
        <begin position="94"/>
        <end position="104"/>
    </location>
</feature>
<reference evidence="2" key="1">
    <citation type="submission" date="2017-12" db="EMBL/GenBank/DDBJ databases">
        <authorList>
            <person name="Barbosa P."/>
            <person name="Usie A."/>
            <person name="Ramos A.M."/>
        </authorList>
    </citation>
    <scope>NUCLEOTIDE SEQUENCE</scope>
    <source>
        <strain evidence="2">HL8</strain>
        <tissue evidence="2">Leaves</tissue>
    </source>
</reference>
<gene>
    <name evidence="2" type="ORF">CFP56_006872</name>
</gene>
<comment type="caution">
    <text evidence="2">The sequence shown here is derived from an EMBL/GenBank/DDBJ whole genome shotgun (WGS) entry which is preliminary data.</text>
</comment>
<reference evidence="2" key="3">
    <citation type="submission" date="2023-07" db="EMBL/GenBank/DDBJ databases">
        <title>An improved reference 1 genome and first organelle genomes of Quercus suber.</title>
        <authorList>
            <consortium name="Genosuber Consortium"/>
            <person name="Usie A."/>
            <person name="Serra O."/>
            <person name="Barros P."/>
        </authorList>
    </citation>
    <scope>NUCLEOTIDE SEQUENCE</scope>
    <source>
        <strain evidence="2">HL8</strain>
        <tissue evidence="2">Leaves</tissue>
    </source>
</reference>
<protein>
    <submittedName>
        <fullName evidence="2">Uncharacterized protein</fullName>
    </submittedName>
</protein>
<proteinExistence type="predicted"/>
<feature type="compositionally biased region" description="Basic and acidic residues" evidence="1">
    <location>
        <begin position="132"/>
        <end position="141"/>
    </location>
</feature>
<evidence type="ECO:0000313" key="2">
    <source>
        <dbReference type="EMBL" id="KAK7859386.1"/>
    </source>
</evidence>
<evidence type="ECO:0000256" key="1">
    <source>
        <dbReference type="SAM" id="MobiDB-lite"/>
    </source>
</evidence>